<gene>
    <name evidence="1" type="ORF">BLIN9172_03258</name>
</gene>
<evidence type="ECO:0000313" key="1">
    <source>
        <dbReference type="EMBL" id="SMY00035.1"/>
    </source>
</evidence>
<dbReference type="Proteomes" id="UP000234641">
    <property type="component" value="Unassembled WGS sequence"/>
</dbReference>
<evidence type="ECO:0000313" key="2">
    <source>
        <dbReference type="Proteomes" id="UP000234641"/>
    </source>
</evidence>
<proteinExistence type="predicted"/>
<dbReference type="EMBL" id="FXYY01000033">
    <property type="protein sequence ID" value="SMY00035.1"/>
    <property type="molecule type" value="Genomic_DNA"/>
</dbReference>
<sequence>MTKYLSKDEETLKIYHGGTQVAYDRGHKEGHFAGWNQGVIVAHVNDNEFLRGLRDHIATYPREDADTVTVSRAFLENLVSTIDAKRANNAANIERRKAARA</sequence>
<reference evidence="1 2" key="1">
    <citation type="submission" date="2017-03" db="EMBL/GenBank/DDBJ databases">
        <authorList>
            <person name="Afonso C.L."/>
            <person name="Miller P.J."/>
            <person name="Scott M.A."/>
            <person name="Spackman E."/>
            <person name="Goraichik I."/>
            <person name="Dimitrov K.M."/>
            <person name="Suarez D.L."/>
            <person name="Swayne D.E."/>
        </authorList>
    </citation>
    <scope>NUCLEOTIDE SEQUENCE [LARGE SCALE GENOMIC DNA]</scope>
    <source>
        <strain evidence="1 2">ATCC 9172</strain>
    </source>
</reference>
<dbReference type="AlphaFoldDB" id="A0A2H1KJR8"/>
<organism evidence="1 2">
    <name type="scientific">Brevibacterium linens ATCC 9172</name>
    <dbReference type="NCBI Taxonomy" id="1255617"/>
    <lineage>
        <taxon>Bacteria</taxon>
        <taxon>Bacillati</taxon>
        <taxon>Actinomycetota</taxon>
        <taxon>Actinomycetes</taxon>
        <taxon>Micrococcales</taxon>
        <taxon>Brevibacteriaceae</taxon>
        <taxon>Brevibacterium</taxon>
    </lineage>
</organism>
<protein>
    <submittedName>
        <fullName evidence="1">Uncharacterized protein</fullName>
    </submittedName>
</protein>
<name>A0A2H1KJR8_BRELN</name>
<accession>A0A2H1KJR8</accession>